<keyword evidence="2" id="KW-1185">Reference proteome</keyword>
<reference evidence="2" key="1">
    <citation type="journal article" date="2019" name="Int. J. Syst. Evol. Microbiol.">
        <title>The Global Catalogue of Microorganisms (GCM) 10K type strain sequencing project: providing services to taxonomists for standard genome sequencing and annotation.</title>
        <authorList>
            <consortium name="The Broad Institute Genomics Platform"/>
            <consortium name="The Broad Institute Genome Sequencing Center for Infectious Disease"/>
            <person name="Wu L."/>
            <person name="Ma J."/>
        </authorList>
    </citation>
    <scope>NUCLEOTIDE SEQUENCE [LARGE SCALE GENOMIC DNA]</scope>
    <source>
        <strain evidence="2">DT72</strain>
    </source>
</reference>
<proteinExistence type="predicted"/>
<dbReference type="EMBL" id="JBHUFB010000009">
    <property type="protein sequence ID" value="MFD1812306.1"/>
    <property type="molecule type" value="Genomic_DNA"/>
</dbReference>
<evidence type="ECO:0000313" key="1">
    <source>
        <dbReference type="EMBL" id="MFD1812306.1"/>
    </source>
</evidence>
<dbReference type="SUPFAM" id="SSF55961">
    <property type="entry name" value="Bet v1-like"/>
    <property type="match status" value="1"/>
</dbReference>
<organism evidence="1 2">
    <name type="scientific">Rhodococcus gannanensis</name>
    <dbReference type="NCBI Taxonomy" id="1960308"/>
    <lineage>
        <taxon>Bacteria</taxon>
        <taxon>Bacillati</taxon>
        <taxon>Actinomycetota</taxon>
        <taxon>Actinomycetes</taxon>
        <taxon>Mycobacteriales</taxon>
        <taxon>Nocardiaceae</taxon>
        <taxon>Rhodococcus</taxon>
    </lineage>
</organism>
<sequence>MVERPERLRRGAAPKALAALVLAAGLAVGHAGVAGAQSFSSSSSSVDTEWEISWAAYQAEERLAGSLLETVEVTLPITIDAPLDHVFPVYSNLNSSLGRHPFLMDVLDHRSYSEDGADVREFIAIEGVPAGSVSIPARTVGQQRVYAADHRYTTETWSAPGVITQQEITFSEEAGSTTVTEHLTFKAPALLIDFTVQNGTSSHIENQQVLKRDIENGTL</sequence>
<name>A0ABW4P2U9_9NOCA</name>
<dbReference type="Gene3D" id="3.30.530.20">
    <property type="match status" value="1"/>
</dbReference>
<dbReference type="Proteomes" id="UP001597286">
    <property type="component" value="Unassembled WGS sequence"/>
</dbReference>
<gene>
    <name evidence="1" type="ORF">ACFSJG_08775</name>
</gene>
<dbReference type="RefSeq" id="WP_378484818.1">
    <property type="nucleotide sequence ID" value="NZ_JBHUFB010000009.1"/>
</dbReference>
<accession>A0ABW4P2U9</accession>
<comment type="caution">
    <text evidence="1">The sequence shown here is derived from an EMBL/GenBank/DDBJ whole genome shotgun (WGS) entry which is preliminary data.</text>
</comment>
<dbReference type="InterPro" id="IPR023393">
    <property type="entry name" value="START-like_dom_sf"/>
</dbReference>
<protein>
    <submittedName>
        <fullName evidence="1">Uncharacterized protein</fullName>
    </submittedName>
</protein>
<evidence type="ECO:0000313" key="2">
    <source>
        <dbReference type="Proteomes" id="UP001597286"/>
    </source>
</evidence>